<feature type="transmembrane region" description="Helical" evidence="2">
    <location>
        <begin position="363"/>
        <end position="390"/>
    </location>
</feature>
<comment type="caution">
    <text evidence="3">The sequence shown here is derived from an EMBL/GenBank/DDBJ whole genome shotgun (WGS) entry which is preliminary data.</text>
</comment>
<keyword evidence="1" id="KW-0175">Coiled coil</keyword>
<dbReference type="Proteomes" id="UP001445076">
    <property type="component" value="Unassembled WGS sequence"/>
</dbReference>
<reference evidence="3 4" key="1">
    <citation type="journal article" date="2024" name="BMC Genomics">
        <title>Genome assembly of redclaw crayfish (Cherax quadricarinatus) provides insights into its immune adaptation and hypoxia tolerance.</title>
        <authorList>
            <person name="Liu Z."/>
            <person name="Zheng J."/>
            <person name="Li H."/>
            <person name="Fang K."/>
            <person name="Wang S."/>
            <person name="He J."/>
            <person name="Zhou D."/>
            <person name="Weng S."/>
            <person name="Chi M."/>
            <person name="Gu Z."/>
            <person name="He J."/>
            <person name="Li F."/>
            <person name="Wang M."/>
        </authorList>
    </citation>
    <scope>NUCLEOTIDE SEQUENCE [LARGE SCALE GENOMIC DNA]</scope>
    <source>
        <strain evidence="3">ZL_2023a</strain>
    </source>
</reference>
<dbReference type="AlphaFoldDB" id="A0AAW0VWN4"/>
<evidence type="ECO:0008006" key="5">
    <source>
        <dbReference type="Google" id="ProtNLM"/>
    </source>
</evidence>
<organism evidence="3 4">
    <name type="scientific">Cherax quadricarinatus</name>
    <name type="common">Australian red claw crayfish</name>
    <dbReference type="NCBI Taxonomy" id="27406"/>
    <lineage>
        <taxon>Eukaryota</taxon>
        <taxon>Metazoa</taxon>
        <taxon>Ecdysozoa</taxon>
        <taxon>Arthropoda</taxon>
        <taxon>Crustacea</taxon>
        <taxon>Multicrustacea</taxon>
        <taxon>Malacostraca</taxon>
        <taxon>Eumalacostraca</taxon>
        <taxon>Eucarida</taxon>
        <taxon>Decapoda</taxon>
        <taxon>Pleocyemata</taxon>
        <taxon>Astacidea</taxon>
        <taxon>Parastacoidea</taxon>
        <taxon>Parastacidae</taxon>
        <taxon>Cherax</taxon>
    </lineage>
</organism>
<gene>
    <name evidence="3" type="ORF">OTU49_012550</name>
</gene>
<evidence type="ECO:0000313" key="4">
    <source>
        <dbReference type="Proteomes" id="UP001445076"/>
    </source>
</evidence>
<proteinExistence type="predicted"/>
<keyword evidence="2" id="KW-0812">Transmembrane</keyword>
<feature type="transmembrane region" description="Helical" evidence="2">
    <location>
        <begin position="402"/>
        <end position="426"/>
    </location>
</feature>
<keyword evidence="2" id="KW-0472">Membrane</keyword>
<name>A0AAW0VWN4_CHEQU</name>
<evidence type="ECO:0000313" key="3">
    <source>
        <dbReference type="EMBL" id="KAK8721753.1"/>
    </source>
</evidence>
<sequence length="563" mass="63575">MDARRRNFIRNHCTVKRNIGELTIYEINTKVVYRDKDNKIQVVSIGPANEVPIKAVLLLGETGAGKTHAINTMINYLLHVRFEDDFRFQLKDYVSSDNLRQIDSQTEYITAYIISRHLGVPFDCNYALIDSPGFGDTRENHERATIERLTHFLTTDYGIDYLDCVGLVAKSNQNRISNHQLQMLKEFTSVLGSDIGVITQLLATHASDGLPLVLDVVKNAKVQFQNWYAFDNWPLYISKDDNVHQEGYLEYRWRKMQEEQGRFFKDLQNVHQISLKRTRELLQEKQSFEKTKSTLMNNIKMSVVLKNKIVYLNKNLKKSTELVNNLEEVSWVKCTIPRGYHVHNCDICQKTCREMCENPKNIAAAFAGTGAGVGTATVAGLASAGIAGGVGGAEVGALGGPVGAIIGLSIGAGIGLISGLSTGLAIRKATKNCLAHSREVCHKNGCRHELKDHVVDTEYVWRIKIDPSKIDTYFLVLEESSQLKKQITDNEKTLKDLQEKRNILAEDFMKHIEKINELGTEQTNPDLIISEIILGERENFQHVELLKEFNKKLSDDYTAGKRE</sequence>
<dbReference type="Gene3D" id="3.40.50.300">
    <property type="entry name" value="P-loop containing nucleotide triphosphate hydrolases"/>
    <property type="match status" value="1"/>
</dbReference>
<dbReference type="PANTHER" id="PTHR32046">
    <property type="entry name" value="G DOMAIN-CONTAINING PROTEIN"/>
    <property type="match status" value="1"/>
</dbReference>
<keyword evidence="2" id="KW-1133">Transmembrane helix</keyword>
<dbReference type="InterPro" id="IPR027417">
    <property type="entry name" value="P-loop_NTPase"/>
</dbReference>
<evidence type="ECO:0000256" key="2">
    <source>
        <dbReference type="SAM" id="Phobius"/>
    </source>
</evidence>
<keyword evidence="4" id="KW-1185">Reference proteome</keyword>
<evidence type="ECO:0000256" key="1">
    <source>
        <dbReference type="SAM" id="Coils"/>
    </source>
</evidence>
<feature type="coiled-coil region" evidence="1">
    <location>
        <begin position="480"/>
        <end position="507"/>
    </location>
</feature>
<protein>
    <recommendedName>
        <fullName evidence="5">G domain-containing protein</fullName>
    </recommendedName>
</protein>
<dbReference type="PANTHER" id="PTHR32046:SF14">
    <property type="match status" value="1"/>
</dbReference>
<accession>A0AAW0VWN4</accession>
<dbReference type="SUPFAM" id="SSF52540">
    <property type="entry name" value="P-loop containing nucleoside triphosphate hydrolases"/>
    <property type="match status" value="1"/>
</dbReference>
<dbReference type="EMBL" id="JARKIK010000098">
    <property type="protein sequence ID" value="KAK8721753.1"/>
    <property type="molecule type" value="Genomic_DNA"/>
</dbReference>